<keyword evidence="3" id="KW-1185">Reference proteome</keyword>
<dbReference type="AlphaFoldDB" id="A0A9N8J370"/>
<keyword evidence="1" id="KW-1133">Transmembrane helix</keyword>
<keyword evidence="1" id="KW-0812">Transmembrane</keyword>
<dbReference type="Proteomes" id="UP000533639">
    <property type="component" value="Unassembled WGS sequence"/>
</dbReference>
<evidence type="ECO:0000256" key="1">
    <source>
        <dbReference type="SAM" id="Phobius"/>
    </source>
</evidence>
<dbReference type="RefSeq" id="WP_180857638.1">
    <property type="nucleotide sequence ID" value="NZ_CAIJDE010000040.1"/>
</dbReference>
<reference evidence="2 3" key="1">
    <citation type="submission" date="2020-06" db="EMBL/GenBank/DDBJ databases">
        <authorList>
            <person name="Criscuolo A."/>
        </authorList>
    </citation>
    <scope>NUCLEOTIDE SEQUENCE [LARGE SCALE GENOMIC DNA]</scope>
    <source>
        <strain evidence="2">PXU-55</strain>
    </source>
</reference>
<sequence>MKTLFKKRNEPFVYSHFYLRLQKWWAGRMSSLTDGLSKKQLTGLLILFVLLTGSYLIYNICLKVSREKPSTASAVSTSKTIHPKNN</sequence>
<evidence type="ECO:0000313" key="3">
    <source>
        <dbReference type="Proteomes" id="UP000533639"/>
    </source>
</evidence>
<comment type="caution">
    <text evidence="2">The sequence shown here is derived from an EMBL/GenBank/DDBJ whole genome shotgun (WGS) entry which is preliminary data.</text>
</comment>
<keyword evidence="1" id="KW-0472">Membrane</keyword>
<gene>
    <name evidence="2" type="ORF">FLAPXU55_02124</name>
</gene>
<evidence type="ECO:0000313" key="2">
    <source>
        <dbReference type="EMBL" id="CAC9974427.1"/>
    </source>
</evidence>
<proteinExistence type="predicted"/>
<dbReference type="EMBL" id="CAIJDE010000040">
    <property type="protein sequence ID" value="CAC9974427.1"/>
    <property type="molecule type" value="Genomic_DNA"/>
</dbReference>
<protein>
    <submittedName>
        <fullName evidence="2">Uncharacterized protein</fullName>
    </submittedName>
</protein>
<name>A0A9N8J370_9FLAO</name>
<organism evidence="2 3">
    <name type="scientific">Flavobacterium panici</name>
    <dbReference type="NCBI Taxonomy" id="2654843"/>
    <lineage>
        <taxon>Bacteria</taxon>
        <taxon>Pseudomonadati</taxon>
        <taxon>Bacteroidota</taxon>
        <taxon>Flavobacteriia</taxon>
        <taxon>Flavobacteriales</taxon>
        <taxon>Flavobacteriaceae</taxon>
        <taxon>Flavobacterium</taxon>
    </lineage>
</organism>
<feature type="transmembrane region" description="Helical" evidence="1">
    <location>
        <begin position="41"/>
        <end position="58"/>
    </location>
</feature>
<accession>A0A9N8J370</accession>